<dbReference type="GO" id="GO:0006304">
    <property type="term" value="P:DNA modification"/>
    <property type="evidence" value="ECO:0007669"/>
    <property type="project" value="InterPro"/>
</dbReference>
<keyword evidence="5" id="KW-0949">S-adenosyl-L-methionine</keyword>
<keyword evidence="4" id="KW-0808">Transferase</keyword>
<sequence>MQVDKKKLLGQFFSGSKIADMIETLVPSQSVNSVIDPMCGIGDLLQPYCNVHSVTGIEIDTQLFDTISERIPSINCICANAFAAQTLSCLNYEGYDLVVANPPYVRKELIGKAEETKFSLADITCNLHFFADEFNTLTANEKERVHRAIDEISGLADLSIPSWLLCMMLVNKTGQFAIVLPNSWLSREYSQPVLRLIDELFEVKYILNDVSGVWFKGNALVRTSIIIASRRFASETNTIIVDLYESAMNEESLFGNVTSNANFANFISKGDSIPNVCEIKQLSTNTIFGVQTEKFKECLKSVSSENEEYESMTTLEDVGLKISQGLRTGANGFFYLKHVSGDVYQSDISAAFIRHMDGMFLPVIQGQSDLTNSYTVKGTPPTVLLYIQNCLTQQDFDNTIEEHRNGYDLLPQDIQDYISEANYLKIKGTLVPQLSSVKTNVSKPSKGLHRFWYMIPKLRSRHVAKVFIPRVNSYSVCAYKSEVNNAAIDANFSTIDNSNIESWTNNVLIAILNSTWCQIQYEQLGTVMGGGALKLEAVQLRKVKIPNFAEPTLTKLNRYGEELCRSKISESSEIINKINLCLLMSFIDDKERARQLLAELKQKLQHYKEARQ</sequence>
<dbReference type="GO" id="GO:0032259">
    <property type="term" value="P:methylation"/>
    <property type="evidence" value="ECO:0007669"/>
    <property type="project" value="UniProtKB-KW"/>
</dbReference>
<evidence type="ECO:0000313" key="10">
    <source>
        <dbReference type="Proteomes" id="UP001055114"/>
    </source>
</evidence>
<dbReference type="EMBL" id="BQNZ01000003">
    <property type="protein sequence ID" value="GKH73189.1"/>
    <property type="molecule type" value="Genomic_DNA"/>
</dbReference>
<comment type="catalytic activity">
    <reaction evidence="6">
        <text>a 2'-deoxyadenosine in DNA + S-adenosyl-L-methionine = an N(6)-methyl-2'-deoxyadenosine in DNA + S-adenosyl-L-homocysteine + H(+)</text>
        <dbReference type="Rhea" id="RHEA:15197"/>
        <dbReference type="Rhea" id="RHEA-COMP:12418"/>
        <dbReference type="Rhea" id="RHEA-COMP:12419"/>
        <dbReference type="ChEBI" id="CHEBI:15378"/>
        <dbReference type="ChEBI" id="CHEBI:57856"/>
        <dbReference type="ChEBI" id="CHEBI:59789"/>
        <dbReference type="ChEBI" id="CHEBI:90615"/>
        <dbReference type="ChEBI" id="CHEBI:90616"/>
        <dbReference type="EC" id="2.1.1.72"/>
    </reaction>
</comment>
<dbReference type="SUPFAM" id="SSF53335">
    <property type="entry name" value="S-adenosyl-L-methionine-dependent methyltransferases"/>
    <property type="match status" value="1"/>
</dbReference>
<dbReference type="PROSITE" id="PS00092">
    <property type="entry name" value="N6_MTASE"/>
    <property type="match status" value="1"/>
</dbReference>
<dbReference type="RefSeq" id="WP_075967727.1">
    <property type="nucleotide sequence ID" value="NZ_BQNZ01000003.1"/>
</dbReference>
<evidence type="ECO:0000256" key="3">
    <source>
        <dbReference type="ARBA" id="ARBA00022603"/>
    </source>
</evidence>
<name>A0AA37NZJ0_9BACT</name>
<dbReference type="PANTHER" id="PTHR33841">
    <property type="entry name" value="DNA METHYLTRANSFERASE YEEA-RELATED"/>
    <property type="match status" value="1"/>
</dbReference>
<evidence type="ECO:0000256" key="1">
    <source>
        <dbReference type="ARBA" id="ARBA00006594"/>
    </source>
</evidence>
<protein>
    <recommendedName>
        <fullName evidence="2">site-specific DNA-methyltransferase (adenine-specific)</fullName>
        <ecNumber evidence="2">2.1.1.72</ecNumber>
    </recommendedName>
</protein>
<evidence type="ECO:0000256" key="5">
    <source>
        <dbReference type="ARBA" id="ARBA00022691"/>
    </source>
</evidence>
<evidence type="ECO:0000256" key="4">
    <source>
        <dbReference type="ARBA" id="ARBA00022679"/>
    </source>
</evidence>
<keyword evidence="7" id="KW-0175">Coiled coil</keyword>
<reference evidence="9" key="1">
    <citation type="submission" date="2022-01" db="EMBL/GenBank/DDBJ databases">
        <title>Novel bile acid biosynthetic pathways are enriched in the microbiome of centenarians.</title>
        <authorList>
            <person name="Sato Y."/>
            <person name="Atarashi K."/>
            <person name="Plichta R.D."/>
            <person name="Arai Y."/>
            <person name="Sasajima S."/>
            <person name="Kearney M.S."/>
            <person name="Suda W."/>
            <person name="Takeshita K."/>
            <person name="Sasaki T."/>
            <person name="Okamoto S."/>
            <person name="Skelly N.A."/>
            <person name="Okamura Y."/>
            <person name="Vlamakis H."/>
            <person name="Li Y."/>
            <person name="Tanoue T."/>
            <person name="Takei H."/>
            <person name="Nittono H."/>
            <person name="Narushima S."/>
            <person name="Irie J."/>
            <person name="Itoh H."/>
            <person name="Moriya K."/>
            <person name="Sugiura Y."/>
            <person name="Suematsu M."/>
            <person name="Moritoki N."/>
            <person name="Shibata S."/>
            <person name="Littman R.D."/>
            <person name="Fischbach A.M."/>
            <person name="Uwamino Y."/>
            <person name="Inoue T."/>
            <person name="Honda A."/>
            <person name="Hattori M."/>
            <person name="Murai T."/>
            <person name="Xavier J.R."/>
            <person name="Hirose N."/>
            <person name="Honda K."/>
        </authorList>
    </citation>
    <scope>NUCLEOTIDE SEQUENCE</scope>
    <source>
        <strain evidence="9">CE91-St3</strain>
    </source>
</reference>
<dbReference type="PANTHER" id="PTHR33841:SF5">
    <property type="entry name" value="DNA METHYLASE (MODIFICATION METHYLASE) (METHYLTRANSFERASE)-RELATED"/>
    <property type="match status" value="1"/>
</dbReference>
<keyword evidence="3" id="KW-0489">Methyltransferase</keyword>
<feature type="domain" description="Type II methyltransferase M.TaqI-like" evidence="8">
    <location>
        <begin position="86"/>
        <end position="206"/>
    </location>
</feature>
<dbReference type="GO" id="GO:0009007">
    <property type="term" value="F:site-specific DNA-methyltransferase (adenine-specific) activity"/>
    <property type="evidence" value="ECO:0007669"/>
    <property type="project" value="UniProtKB-EC"/>
</dbReference>
<accession>A0AA37NZJ0</accession>
<evidence type="ECO:0000256" key="7">
    <source>
        <dbReference type="SAM" id="Coils"/>
    </source>
</evidence>
<dbReference type="Pfam" id="PF07669">
    <property type="entry name" value="Eco57I"/>
    <property type="match status" value="1"/>
</dbReference>
<gene>
    <name evidence="9" type="ORF">CE91St3_30520</name>
</gene>
<comment type="caution">
    <text evidence="9">The sequence shown here is derived from an EMBL/GenBank/DDBJ whole genome shotgun (WGS) entry which is preliminary data.</text>
</comment>
<evidence type="ECO:0000256" key="2">
    <source>
        <dbReference type="ARBA" id="ARBA00011900"/>
    </source>
</evidence>
<dbReference type="EC" id="2.1.1.72" evidence="2"/>
<evidence type="ECO:0000256" key="6">
    <source>
        <dbReference type="ARBA" id="ARBA00047942"/>
    </source>
</evidence>
<dbReference type="GO" id="GO:0003676">
    <property type="term" value="F:nucleic acid binding"/>
    <property type="evidence" value="ECO:0007669"/>
    <property type="project" value="InterPro"/>
</dbReference>
<dbReference type="AlphaFoldDB" id="A0AA37NZJ0"/>
<dbReference type="InterPro" id="IPR002052">
    <property type="entry name" value="DNA_methylase_N6_adenine_CS"/>
</dbReference>
<feature type="coiled-coil region" evidence="7">
    <location>
        <begin position="583"/>
        <end position="610"/>
    </location>
</feature>
<dbReference type="Proteomes" id="UP001055114">
    <property type="component" value="Unassembled WGS sequence"/>
</dbReference>
<organism evidence="9 10">
    <name type="scientific">Parabacteroides merdae</name>
    <dbReference type="NCBI Taxonomy" id="46503"/>
    <lineage>
        <taxon>Bacteria</taxon>
        <taxon>Pseudomonadati</taxon>
        <taxon>Bacteroidota</taxon>
        <taxon>Bacteroidia</taxon>
        <taxon>Bacteroidales</taxon>
        <taxon>Tannerellaceae</taxon>
        <taxon>Parabacteroides</taxon>
    </lineage>
</organism>
<comment type="similarity">
    <text evidence="1">Belongs to the N(4)/N(6)-methyltransferase family.</text>
</comment>
<dbReference type="Gene3D" id="3.40.50.150">
    <property type="entry name" value="Vaccinia Virus protein VP39"/>
    <property type="match status" value="1"/>
</dbReference>
<dbReference type="PRINTS" id="PR00507">
    <property type="entry name" value="N12N6MTFRASE"/>
</dbReference>
<evidence type="ECO:0000259" key="8">
    <source>
        <dbReference type="Pfam" id="PF07669"/>
    </source>
</evidence>
<dbReference type="InterPro" id="IPR029063">
    <property type="entry name" value="SAM-dependent_MTases_sf"/>
</dbReference>
<dbReference type="InterPro" id="IPR011639">
    <property type="entry name" value="MethylTrfase_TaqI-like_dom"/>
</dbReference>
<proteinExistence type="inferred from homology"/>
<dbReference type="InterPro" id="IPR050953">
    <property type="entry name" value="N4_N6_ade-DNA_methylase"/>
</dbReference>
<evidence type="ECO:0000313" key="9">
    <source>
        <dbReference type="EMBL" id="GKH73189.1"/>
    </source>
</evidence>